<dbReference type="Proteomes" id="UP001055868">
    <property type="component" value="Chromosome"/>
</dbReference>
<dbReference type="RefSeq" id="WP_249478858.1">
    <property type="nucleotide sequence ID" value="NZ_CP097218.1"/>
</dbReference>
<evidence type="ECO:0000256" key="2">
    <source>
        <dbReference type="ARBA" id="ARBA00023002"/>
    </source>
</evidence>
<dbReference type="SUPFAM" id="SSF51735">
    <property type="entry name" value="NAD(P)-binding Rossmann-fold domains"/>
    <property type="match status" value="1"/>
</dbReference>
<dbReference type="Pfam" id="PF08240">
    <property type="entry name" value="ADH_N"/>
    <property type="match status" value="1"/>
</dbReference>
<dbReference type="EMBL" id="CP097218">
    <property type="protein sequence ID" value="UQN29666.1"/>
    <property type="molecule type" value="Genomic_DNA"/>
</dbReference>
<gene>
    <name evidence="4" type="ORF">M4486_18875</name>
</gene>
<evidence type="ECO:0000259" key="3">
    <source>
        <dbReference type="SMART" id="SM00829"/>
    </source>
</evidence>
<evidence type="ECO:0000313" key="5">
    <source>
        <dbReference type="Proteomes" id="UP001055868"/>
    </source>
</evidence>
<dbReference type="Gene3D" id="3.90.180.10">
    <property type="entry name" value="Medium-chain alcohol dehydrogenases, catalytic domain"/>
    <property type="match status" value="1"/>
</dbReference>
<organism evidence="4 5">
    <name type="scientific">Brachybacterium kimchii</name>
    <dbReference type="NCBI Taxonomy" id="2942909"/>
    <lineage>
        <taxon>Bacteria</taxon>
        <taxon>Bacillati</taxon>
        <taxon>Actinomycetota</taxon>
        <taxon>Actinomycetes</taxon>
        <taxon>Micrococcales</taxon>
        <taxon>Dermabacteraceae</taxon>
        <taxon>Brachybacterium</taxon>
    </lineage>
</organism>
<accession>A0ABY4N767</accession>
<feature type="domain" description="Enoyl reductase (ER)" evidence="3">
    <location>
        <begin position="10"/>
        <end position="320"/>
    </location>
</feature>
<protein>
    <submittedName>
        <fullName evidence="4">NADP-dependent oxidoreductase</fullName>
    </submittedName>
</protein>
<dbReference type="SMART" id="SM00829">
    <property type="entry name" value="PKS_ER"/>
    <property type="match status" value="1"/>
</dbReference>
<keyword evidence="5" id="KW-1185">Reference proteome</keyword>
<evidence type="ECO:0000256" key="1">
    <source>
        <dbReference type="ARBA" id="ARBA00022857"/>
    </source>
</evidence>
<dbReference type="InterPro" id="IPR013154">
    <property type="entry name" value="ADH-like_N"/>
</dbReference>
<dbReference type="PANTHER" id="PTHR48106:SF7">
    <property type="entry name" value="DEHYDROGENASE, ZINC-CONTAINING, PUTATIVE (AFU_ORTHOLOGUE AFUA_5G10220)-RELATED"/>
    <property type="match status" value="1"/>
</dbReference>
<dbReference type="PANTHER" id="PTHR48106">
    <property type="entry name" value="QUINONE OXIDOREDUCTASE PIG3-RELATED"/>
    <property type="match status" value="1"/>
</dbReference>
<dbReference type="InterPro" id="IPR020843">
    <property type="entry name" value="ER"/>
</dbReference>
<dbReference type="CDD" id="cd05289">
    <property type="entry name" value="MDR_like_2"/>
    <property type="match status" value="1"/>
</dbReference>
<dbReference type="Gene3D" id="3.40.50.720">
    <property type="entry name" value="NAD(P)-binding Rossmann-like Domain"/>
    <property type="match status" value="1"/>
</dbReference>
<proteinExistence type="predicted"/>
<evidence type="ECO:0000313" key="4">
    <source>
        <dbReference type="EMBL" id="UQN29666.1"/>
    </source>
</evidence>
<reference evidence="4" key="1">
    <citation type="submission" date="2022-05" db="EMBL/GenBank/DDBJ databases">
        <title>Genomic analysis of Brachybacterium sp. CBA3104.</title>
        <authorList>
            <person name="Roh S.W."/>
            <person name="Kim Y.B."/>
            <person name="Kim Y."/>
        </authorList>
    </citation>
    <scope>NUCLEOTIDE SEQUENCE</scope>
    <source>
        <strain evidence="4">CBA3104</strain>
    </source>
</reference>
<dbReference type="Pfam" id="PF13602">
    <property type="entry name" value="ADH_zinc_N_2"/>
    <property type="match status" value="1"/>
</dbReference>
<dbReference type="SUPFAM" id="SSF50129">
    <property type="entry name" value="GroES-like"/>
    <property type="match status" value="1"/>
</dbReference>
<name>A0ABY4N767_9MICO</name>
<keyword evidence="2" id="KW-0560">Oxidoreductase</keyword>
<sequence>MRQITLPAFGDPDVLRLEEAPAPQPAPGEVLVRVAFAGLNPLDYKLRDGSSGRASALTLPAVLGREMFGEVLGAGEDVDLDALGMPVGTRVFGVRDLGDMRGTYAEQVAIPVADLSPVPAGVPEAQLPVFAGLALAGSTALTALEDDAELAPGMTLLVHGGSGGVGQMLLPLALRAGARTVWATGRSANAQRLRGLGARPIAYDTEDWEQTIDTATEGRGVDRIIDAHYFDTFVPSLDHLAPGGRIVALPSLADVAPARERGIDARVTKMAPSPQRLASLVDAVADGTLDVEVSTVLAPAQIAEGHRMLEDGHTRGKIVLDLRETA</sequence>
<keyword evidence="1" id="KW-0521">NADP</keyword>
<dbReference type="InterPro" id="IPR011032">
    <property type="entry name" value="GroES-like_sf"/>
</dbReference>
<dbReference type="InterPro" id="IPR036291">
    <property type="entry name" value="NAD(P)-bd_dom_sf"/>
</dbReference>